<dbReference type="RefSeq" id="WP_169363998.1">
    <property type="nucleotide sequence ID" value="NZ_JAAVJL010000001.1"/>
</dbReference>
<dbReference type="EMBL" id="JAAVJL010000001">
    <property type="protein sequence ID" value="NMF59195.1"/>
    <property type="molecule type" value="Genomic_DNA"/>
</dbReference>
<accession>A0ABX1LST3</accession>
<organism evidence="1 2">
    <name type="scientific">Pseudanabaena yagii GIHE-NHR1</name>
    <dbReference type="NCBI Taxonomy" id="2722753"/>
    <lineage>
        <taxon>Bacteria</taxon>
        <taxon>Bacillati</taxon>
        <taxon>Cyanobacteriota</taxon>
        <taxon>Cyanophyceae</taxon>
        <taxon>Pseudanabaenales</taxon>
        <taxon>Pseudanabaenaceae</taxon>
        <taxon>Pseudanabaena</taxon>
        <taxon>Pseudanabaena yagii</taxon>
    </lineage>
</organism>
<name>A0ABX1LST3_9CYAN</name>
<proteinExistence type="predicted"/>
<dbReference type="Proteomes" id="UP000738376">
    <property type="component" value="Unassembled WGS sequence"/>
</dbReference>
<evidence type="ECO:0000313" key="2">
    <source>
        <dbReference type="Proteomes" id="UP000738376"/>
    </source>
</evidence>
<sequence>MSHKAIELPASCYFSDYFKLNYYPKDLLAYFGYKWQVAKLTLPKTSQIITSLTDLQHRIERNLLRIAFDSELARREFLIAPVLMEVMDYIDTQLFVSYPLMVTEQLKGSLDYYLEASQQLLIIEAKDENLERGFKQLAVELIAVDKAEVSDCSTLYGIVSIGKIWQFAKLDRQSKQMTQDVSLYRVPEDLADLVTSLIGILEEKEI</sequence>
<protein>
    <recommendedName>
        <fullName evidence="3">Type I restriction enzyme R protein N-terminal domain-containing protein</fullName>
    </recommendedName>
</protein>
<keyword evidence="2" id="KW-1185">Reference proteome</keyword>
<evidence type="ECO:0000313" key="1">
    <source>
        <dbReference type="EMBL" id="NMF59195.1"/>
    </source>
</evidence>
<evidence type="ECO:0008006" key="3">
    <source>
        <dbReference type="Google" id="ProtNLM"/>
    </source>
</evidence>
<comment type="caution">
    <text evidence="1">The sequence shown here is derived from an EMBL/GenBank/DDBJ whole genome shotgun (WGS) entry which is preliminary data.</text>
</comment>
<reference evidence="1 2" key="1">
    <citation type="submission" date="2020-03" db="EMBL/GenBank/DDBJ databases">
        <title>Draft Genome Sequence of 2-Methylisoborneol Producing Pseudanabaena yagii Strain GIHE-NHR1 Isolated from North Han River in South Korea.</title>
        <authorList>
            <person name="Jeong J."/>
        </authorList>
    </citation>
    <scope>NUCLEOTIDE SEQUENCE [LARGE SCALE GENOMIC DNA]</scope>
    <source>
        <strain evidence="1 2">GIHE-NHR1</strain>
    </source>
</reference>
<gene>
    <name evidence="1" type="ORF">HC246_14525</name>
</gene>